<dbReference type="SUPFAM" id="SSF47384">
    <property type="entry name" value="Homodimeric domain of signal transducing histidine kinase"/>
    <property type="match status" value="1"/>
</dbReference>
<keyword evidence="6" id="KW-0808">Transferase</keyword>
<evidence type="ECO:0000256" key="10">
    <source>
        <dbReference type="ARBA" id="ARBA00022989"/>
    </source>
</evidence>
<feature type="coiled-coil region" evidence="13">
    <location>
        <begin position="743"/>
        <end position="788"/>
    </location>
</feature>
<evidence type="ECO:0000259" key="15">
    <source>
        <dbReference type="PROSITE" id="PS50109"/>
    </source>
</evidence>
<proteinExistence type="inferred from homology"/>
<feature type="transmembrane region" description="Helical" evidence="14">
    <location>
        <begin position="403"/>
        <end position="424"/>
    </location>
</feature>
<dbReference type="Proteomes" id="UP000779070">
    <property type="component" value="Unassembled WGS sequence"/>
</dbReference>
<evidence type="ECO:0000256" key="11">
    <source>
        <dbReference type="ARBA" id="ARBA00023136"/>
    </source>
</evidence>
<dbReference type="RefSeq" id="WP_206369877.1">
    <property type="nucleotide sequence ID" value="NZ_CAWPTM010000029.1"/>
</dbReference>
<dbReference type="PRINTS" id="PR00344">
    <property type="entry name" value="BCTRLSENSOR"/>
</dbReference>
<evidence type="ECO:0000256" key="3">
    <source>
        <dbReference type="ARBA" id="ARBA00006434"/>
    </source>
</evidence>
<dbReference type="CDD" id="cd10322">
    <property type="entry name" value="SLC5sbd"/>
    <property type="match status" value="1"/>
</dbReference>
<evidence type="ECO:0000256" key="12">
    <source>
        <dbReference type="PROSITE-ProRule" id="PRU00169"/>
    </source>
</evidence>
<dbReference type="PROSITE" id="PS50283">
    <property type="entry name" value="NA_SOLUT_SYMP_3"/>
    <property type="match status" value="1"/>
</dbReference>
<dbReference type="EC" id="2.7.13.3" evidence="4"/>
<dbReference type="CDD" id="cd00156">
    <property type="entry name" value="REC"/>
    <property type="match status" value="1"/>
</dbReference>
<dbReference type="InterPro" id="IPR036097">
    <property type="entry name" value="HisK_dim/P_sf"/>
</dbReference>
<evidence type="ECO:0000313" key="18">
    <source>
        <dbReference type="Proteomes" id="UP000779070"/>
    </source>
</evidence>
<keyword evidence="5 12" id="KW-0597">Phosphoprotein</keyword>
<evidence type="ECO:0000259" key="16">
    <source>
        <dbReference type="PROSITE" id="PS50110"/>
    </source>
</evidence>
<dbReference type="CDD" id="cd00075">
    <property type="entry name" value="HATPase"/>
    <property type="match status" value="1"/>
</dbReference>
<dbReference type="SMART" id="SM00388">
    <property type="entry name" value="HisKA"/>
    <property type="match status" value="1"/>
</dbReference>
<dbReference type="InterPro" id="IPR036890">
    <property type="entry name" value="HATPase_C_sf"/>
</dbReference>
<keyword evidence="9" id="KW-0378">Hydrolase</keyword>
<evidence type="ECO:0000256" key="14">
    <source>
        <dbReference type="SAM" id="Phobius"/>
    </source>
</evidence>
<feature type="transmembrane region" description="Helical" evidence="14">
    <location>
        <begin position="368"/>
        <end position="391"/>
    </location>
</feature>
<feature type="transmembrane region" description="Helical" evidence="14">
    <location>
        <begin position="112"/>
        <end position="131"/>
    </location>
</feature>
<comment type="catalytic activity">
    <reaction evidence="1">
        <text>ATP + protein L-histidine = ADP + protein N-phospho-L-histidine.</text>
        <dbReference type="EC" id="2.7.13.3"/>
    </reaction>
</comment>
<keyword evidence="18" id="KW-1185">Reference proteome</keyword>
<keyword evidence="13" id="KW-0175">Coiled coil</keyword>
<evidence type="ECO:0000256" key="4">
    <source>
        <dbReference type="ARBA" id="ARBA00012438"/>
    </source>
</evidence>
<comment type="similarity">
    <text evidence="3">Belongs to the sodium:solute symporter (SSF) (TC 2.A.21) family.</text>
</comment>
<dbReference type="Gene3D" id="1.10.287.130">
    <property type="match status" value="1"/>
</dbReference>
<feature type="transmembrane region" description="Helical" evidence="14">
    <location>
        <begin position="196"/>
        <end position="214"/>
    </location>
</feature>
<evidence type="ECO:0000256" key="2">
    <source>
        <dbReference type="ARBA" id="ARBA00004141"/>
    </source>
</evidence>
<dbReference type="InterPro" id="IPR003661">
    <property type="entry name" value="HisK_dim/P_dom"/>
</dbReference>
<dbReference type="InterPro" id="IPR011006">
    <property type="entry name" value="CheY-like_superfamily"/>
</dbReference>
<dbReference type="PROSITE" id="PS50110">
    <property type="entry name" value="RESPONSE_REGULATORY"/>
    <property type="match status" value="1"/>
</dbReference>
<dbReference type="Gene3D" id="3.40.50.2300">
    <property type="match status" value="1"/>
</dbReference>
<dbReference type="InterPro" id="IPR038377">
    <property type="entry name" value="Na/Glc_symporter_sf"/>
</dbReference>
<dbReference type="Gene3D" id="3.30.565.10">
    <property type="entry name" value="Histidine kinase-like ATPase, C-terminal domain"/>
    <property type="match status" value="1"/>
</dbReference>
<dbReference type="Pfam" id="PF02518">
    <property type="entry name" value="HATPase_c"/>
    <property type="match status" value="1"/>
</dbReference>
<feature type="transmembrane region" description="Helical" evidence="14">
    <location>
        <begin position="273"/>
        <end position="293"/>
    </location>
</feature>
<dbReference type="CDD" id="cd00130">
    <property type="entry name" value="PAS"/>
    <property type="match status" value="1"/>
</dbReference>
<dbReference type="EMBL" id="JAFHLB010000012">
    <property type="protein sequence ID" value="MBN3578269.1"/>
    <property type="molecule type" value="Genomic_DNA"/>
</dbReference>
<evidence type="ECO:0000256" key="6">
    <source>
        <dbReference type="ARBA" id="ARBA00022679"/>
    </source>
</evidence>
<evidence type="ECO:0000256" key="7">
    <source>
        <dbReference type="ARBA" id="ARBA00022692"/>
    </source>
</evidence>
<keyword evidence="11 14" id="KW-0472">Membrane</keyword>
<protein>
    <recommendedName>
        <fullName evidence="4">histidine kinase</fullName>
        <ecNumber evidence="4">2.7.13.3</ecNumber>
    </recommendedName>
</protein>
<dbReference type="InterPro" id="IPR005467">
    <property type="entry name" value="His_kinase_dom"/>
</dbReference>
<feature type="transmembrane region" description="Helical" evidence="14">
    <location>
        <begin position="318"/>
        <end position="347"/>
    </location>
</feature>
<gene>
    <name evidence="17" type="ORF">JYA62_11360</name>
</gene>
<accession>A0ABS3A252</accession>
<feature type="transmembrane region" description="Helical" evidence="14">
    <location>
        <begin position="6"/>
        <end position="24"/>
    </location>
</feature>
<dbReference type="SMART" id="SM00387">
    <property type="entry name" value="HATPase_c"/>
    <property type="match status" value="1"/>
</dbReference>
<evidence type="ECO:0000256" key="8">
    <source>
        <dbReference type="ARBA" id="ARBA00022777"/>
    </source>
</evidence>
<evidence type="ECO:0000256" key="13">
    <source>
        <dbReference type="SAM" id="Coils"/>
    </source>
</evidence>
<dbReference type="InterPro" id="IPR003594">
    <property type="entry name" value="HATPase_dom"/>
</dbReference>
<feature type="transmembrane region" description="Helical" evidence="14">
    <location>
        <begin position="67"/>
        <end position="91"/>
    </location>
</feature>
<keyword evidence="10 14" id="KW-1133">Transmembrane helix</keyword>
<dbReference type="InterPro" id="IPR004358">
    <property type="entry name" value="Sig_transdc_His_kin-like_C"/>
</dbReference>
<dbReference type="Gene3D" id="1.20.1730.10">
    <property type="entry name" value="Sodium/glucose cotransporter"/>
    <property type="match status" value="1"/>
</dbReference>
<evidence type="ECO:0000256" key="5">
    <source>
        <dbReference type="ARBA" id="ARBA00022553"/>
    </source>
</evidence>
<keyword evidence="7 14" id="KW-0812">Transmembrane</keyword>
<evidence type="ECO:0000256" key="9">
    <source>
        <dbReference type="ARBA" id="ARBA00022801"/>
    </source>
</evidence>
<feature type="domain" description="Histidine kinase" evidence="15">
    <location>
        <begin position="795"/>
        <end position="1006"/>
    </location>
</feature>
<dbReference type="SUPFAM" id="SSF52172">
    <property type="entry name" value="CheY-like"/>
    <property type="match status" value="1"/>
</dbReference>
<dbReference type="PANTHER" id="PTHR43047">
    <property type="entry name" value="TWO-COMPONENT HISTIDINE PROTEIN KINASE"/>
    <property type="match status" value="1"/>
</dbReference>
<feature type="transmembrane region" description="Helical" evidence="14">
    <location>
        <begin position="36"/>
        <end position="55"/>
    </location>
</feature>
<reference evidence="17 18" key="1">
    <citation type="submission" date="2021-02" db="EMBL/GenBank/DDBJ databases">
        <title>Draft Genome Sequences of 5 Vibrio neptunius Strains Isolated From of Bivalve Hatcheries.</title>
        <authorList>
            <person name="Galvis F."/>
            <person name="Barja J.L."/>
            <person name="Lemos M.L."/>
            <person name="Balado M."/>
        </authorList>
    </citation>
    <scope>NUCLEOTIDE SEQUENCE [LARGE SCALE GENOMIC DNA]</scope>
    <source>
        <strain evidence="17 18">PP-145.98</strain>
    </source>
</reference>
<dbReference type="CDD" id="cd00082">
    <property type="entry name" value="HisKA"/>
    <property type="match status" value="1"/>
</dbReference>
<keyword evidence="8" id="KW-0418">Kinase</keyword>
<organism evidence="17 18">
    <name type="scientific">Vibrio neptunius</name>
    <dbReference type="NCBI Taxonomy" id="170651"/>
    <lineage>
        <taxon>Bacteria</taxon>
        <taxon>Pseudomonadati</taxon>
        <taxon>Pseudomonadota</taxon>
        <taxon>Gammaproteobacteria</taxon>
        <taxon>Vibrionales</taxon>
        <taxon>Vibrionaceae</taxon>
        <taxon>Vibrio</taxon>
    </lineage>
</organism>
<evidence type="ECO:0000256" key="1">
    <source>
        <dbReference type="ARBA" id="ARBA00000085"/>
    </source>
</evidence>
<dbReference type="InterPro" id="IPR000014">
    <property type="entry name" value="PAS"/>
</dbReference>
<dbReference type="InterPro" id="IPR035965">
    <property type="entry name" value="PAS-like_dom_sf"/>
</dbReference>
<feature type="transmembrane region" description="Helical" evidence="14">
    <location>
        <begin position="234"/>
        <end position="252"/>
    </location>
</feature>
<dbReference type="InterPro" id="IPR001789">
    <property type="entry name" value="Sig_transdc_resp-reg_receiver"/>
</dbReference>
<sequence>MQGWLVITVSLMYLGLLFLIAWYGDKQHRWLARWRPWIYSLSIAVYCTSWTFYGTVGQASNNPWSFLPIYIAPILVFTLGWRVLARLIIIAKREHITSIADFIAARYGKSQGLAVAVTLIAVAGILPYIALQLRGITMGLEIVSPELPEAFNAQGMDVSWFVVGALAIFTMLFGTRHIDNTEHHRGMMMAIAFESIVKLVAFLAVGCFILYLALNRSDIELMSIASETYQSPNLPTLLIHTVLTMMAIVCLPRQFHTMVVENERAQDLHTARWLFPIYLVMMGIFVLPIAWVGQGLLSSASPDTYVISLPMAVGAQDIALLAFLGGTSAASGMVIVSTIALAIMVSNDLVMPLLLRRMKLAQRNHRHFSGLLLVIRRGLILLLLLGAWGFYHALGSSHSLSAIGFLSFAAITQFAPALLGGMYWRKGNRKGVYVGLAFGFGLWLITLMSQTDMLAGDANSNFLLWLVTPPKALQSFGIEGSDWGIVLSMIVNALCYVLVSLMTRSSLSERLQLASFVGTPMPENENISLYQSRVTVGELEMLASRFVGRKRVRSAFEQYWAQQHEAMLPNQQATASFIRHTERVLAGVFGASSAKLVLTSALQGRNMQLEEVATIVDEASELYDFSRGLLQGAIEHIGQGIAVVDRQLRLVAWNQRYLELFVFPQGLIQVGRPIADVIRHNAEQGLCGPGDPDDHVRRRIYHLEQGTRHTSSRVRPDGRVIEVQGNPMPGGGFVMSFTDITVFRDAEQALKDANESLEERVHERTQELEQLNKQLVSATQRSEHESQSKSRFLAAVSHDLMQPLNAARLFASSLSEVAQQEETKRLSKHIESALEAAEDLIGDLLDISRLESGKLDINVHGFAINDVLSNLNAEFSALAKQQGIEFEMVPSQLIVQSDPKLLRRVIQNFLTNAFRYNPKGKVVLGVRRVGQQARIEVWDNGAGIDEDKQQEIFEEFTRGSQVRSDQGLGLGLAISKGIAHVLGHQISMRSWPNKGSVFSIALNRSEGALVRPQIVPSAAVSDLSHLNVLCVDNEQEILVGMESLLARWGCNVRTATDIVTSLQCIDEEWLPDVILSDYRLDNGRTGLEVLQQCRLRLGDSFKGVIISADRTNDMMEGIKSNGFSFTPKPVKPLKLRAILNKVA</sequence>
<dbReference type="PROSITE" id="PS50109">
    <property type="entry name" value="HIS_KIN"/>
    <property type="match status" value="1"/>
</dbReference>
<comment type="caution">
    <text evidence="17">The sequence shown here is derived from an EMBL/GenBank/DDBJ whole genome shotgun (WGS) entry which is preliminary data.</text>
</comment>
<dbReference type="InterPro" id="IPR001734">
    <property type="entry name" value="Na/solute_symporter"/>
</dbReference>
<feature type="modified residue" description="4-aspartylphosphate" evidence="12">
    <location>
        <position position="1077"/>
    </location>
</feature>
<dbReference type="Pfam" id="PF12860">
    <property type="entry name" value="PAS_7"/>
    <property type="match status" value="1"/>
</dbReference>
<dbReference type="SMART" id="SM00448">
    <property type="entry name" value="REC"/>
    <property type="match status" value="1"/>
</dbReference>
<dbReference type="PANTHER" id="PTHR43047:SF9">
    <property type="entry name" value="HISTIDINE KINASE"/>
    <property type="match status" value="1"/>
</dbReference>
<dbReference type="Gene3D" id="3.30.450.20">
    <property type="entry name" value="PAS domain"/>
    <property type="match status" value="1"/>
</dbReference>
<dbReference type="Pfam" id="PF00072">
    <property type="entry name" value="Response_reg"/>
    <property type="match status" value="1"/>
</dbReference>
<name>A0ABS3A252_9VIBR</name>
<feature type="transmembrane region" description="Helical" evidence="14">
    <location>
        <begin position="431"/>
        <end position="449"/>
    </location>
</feature>
<dbReference type="Pfam" id="PF00512">
    <property type="entry name" value="HisKA"/>
    <property type="match status" value="1"/>
</dbReference>
<dbReference type="SUPFAM" id="SSF55874">
    <property type="entry name" value="ATPase domain of HSP90 chaperone/DNA topoisomerase II/histidine kinase"/>
    <property type="match status" value="1"/>
</dbReference>
<dbReference type="SUPFAM" id="SSF55785">
    <property type="entry name" value="PYP-like sensor domain (PAS domain)"/>
    <property type="match status" value="1"/>
</dbReference>
<evidence type="ECO:0000313" key="17">
    <source>
        <dbReference type="EMBL" id="MBN3578269.1"/>
    </source>
</evidence>
<feature type="transmembrane region" description="Helical" evidence="14">
    <location>
        <begin position="158"/>
        <end position="175"/>
    </location>
</feature>
<feature type="domain" description="Response regulatory" evidence="16">
    <location>
        <begin position="1027"/>
        <end position="1143"/>
    </location>
</feature>
<comment type="subcellular location">
    <subcellularLocation>
        <location evidence="2">Membrane</location>
        <topology evidence="2">Multi-pass membrane protein</topology>
    </subcellularLocation>
</comment>